<dbReference type="GO" id="GO:0006813">
    <property type="term" value="P:potassium ion transport"/>
    <property type="evidence" value="ECO:0007669"/>
    <property type="project" value="InterPro"/>
</dbReference>
<keyword evidence="8 11" id="KW-0407">Ion channel</keyword>
<feature type="transmembrane region" description="Helical" evidence="9">
    <location>
        <begin position="29"/>
        <end position="50"/>
    </location>
</feature>
<evidence type="ECO:0000259" key="10">
    <source>
        <dbReference type="PROSITE" id="PS51201"/>
    </source>
</evidence>
<keyword evidence="6" id="KW-0406">Ion transport</keyword>
<dbReference type="Proteomes" id="UP000076079">
    <property type="component" value="Chromosome"/>
</dbReference>
<evidence type="ECO:0000256" key="5">
    <source>
        <dbReference type="ARBA" id="ARBA00022989"/>
    </source>
</evidence>
<reference evidence="12" key="2">
    <citation type="submission" date="2016-04" db="EMBL/GenBank/DDBJ databases">
        <title>First Complete Genome Sequence of a Subdivision 6 Acidobacterium.</title>
        <authorList>
            <person name="Huang S."/>
            <person name="Vieira S."/>
            <person name="Bunk B."/>
            <person name="Riedel T."/>
            <person name="Sproeer C."/>
            <person name="Overmann J."/>
        </authorList>
    </citation>
    <scope>NUCLEOTIDE SEQUENCE [LARGE SCALE GENOMIC DNA]</scope>
    <source>
        <strain evidence="12">DSM 100886 HEG_-6_39</strain>
    </source>
</reference>
<dbReference type="GO" id="GO:0034220">
    <property type="term" value="P:monoatomic ion transmembrane transport"/>
    <property type="evidence" value="ECO:0007669"/>
    <property type="project" value="UniProtKB-KW"/>
</dbReference>
<dbReference type="InterPro" id="IPR003148">
    <property type="entry name" value="RCK_N"/>
</dbReference>
<dbReference type="PROSITE" id="PS51201">
    <property type="entry name" value="RCK_N"/>
    <property type="match status" value="1"/>
</dbReference>
<organism evidence="11 12">
    <name type="scientific">Luteitalea pratensis</name>
    <dbReference type="NCBI Taxonomy" id="1855912"/>
    <lineage>
        <taxon>Bacteria</taxon>
        <taxon>Pseudomonadati</taxon>
        <taxon>Acidobacteriota</taxon>
        <taxon>Vicinamibacteria</taxon>
        <taxon>Vicinamibacterales</taxon>
        <taxon>Vicinamibacteraceae</taxon>
        <taxon>Luteitalea</taxon>
    </lineage>
</organism>
<dbReference type="InterPro" id="IPR010420">
    <property type="entry name" value="CASTOR/POLLUX/SYM8_dom"/>
</dbReference>
<keyword evidence="5 9" id="KW-1133">Transmembrane helix</keyword>
<dbReference type="KEGG" id="abac:LuPra_01377"/>
<comment type="similarity">
    <text evidence="2">Belongs to the castor/pollux (TC 1.A.1.23) family.</text>
</comment>
<dbReference type="Pfam" id="PF06241">
    <property type="entry name" value="Castor_Poll_mid"/>
    <property type="match status" value="1"/>
</dbReference>
<evidence type="ECO:0000256" key="4">
    <source>
        <dbReference type="ARBA" id="ARBA00022692"/>
    </source>
</evidence>
<feature type="domain" description="RCK N-terminal" evidence="10">
    <location>
        <begin position="127"/>
        <end position="263"/>
    </location>
</feature>
<keyword evidence="7 9" id="KW-0472">Membrane</keyword>
<dbReference type="InterPro" id="IPR036291">
    <property type="entry name" value="NAD(P)-bd_dom_sf"/>
</dbReference>
<feature type="transmembrane region" description="Helical" evidence="9">
    <location>
        <begin position="87"/>
        <end position="112"/>
    </location>
</feature>
<proteinExistence type="inferred from homology"/>
<evidence type="ECO:0000256" key="9">
    <source>
        <dbReference type="SAM" id="Phobius"/>
    </source>
</evidence>
<keyword evidence="12" id="KW-1185">Reference proteome</keyword>
<dbReference type="SUPFAM" id="SSF51735">
    <property type="entry name" value="NAD(P)-binding Rossmann-fold domains"/>
    <property type="match status" value="1"/>
</dbReference>
<protein>
    <submittedName>
        <fullName evidence="11">Voltage-gated potassium channel</fullName>
    </submittedName>
</protein>
<sequence>MSEGGRLRDMASWRDTLLSVLTAWNRHQVWKILTAIVVIWIASGTALHFAERGTNPAFGTLRESLWNVWVTLFSGLNNAPDSPVGRLVVSVVLVVGVALAGLFTASVASILVERSLRSREVTNLEMSDHLVLCNWSPRALDWIREVHSGIVTDNRPVVIVHDTPDEVVLPDKQDEPAFNDVYIVKGEPANEVILRRAKVAQAHSVVILSDDRQEQHADGKTIVCCIAVKNVCVQERQPNIVAECQDPKYRLHMRKAGADEVISAADFGLRLMARASLFHGMTRVYQELLSIRRDANEMYMVPVPAQLVGMDFVAAASAFLPDRTMMKACLLIGLYRRDKMMLNPVGTEAGPLCEGDELILLSQTLPDLSQLKPPDSP</sequence>
<dbReference type="EMBL" id="CP015136">
    <property type="protein sequence ID" value="AMY08185.1"/>
    <property type="molecule type" value="Genomic_DNA"/>
</dbReference>
<dbReference type="Gene3D" id="1.20.5.110">
    <property type="match status" value="1"/>
</dbReference>
<dbReference type="Gene3D" id="3.40.50.720">
    <property type="entry name" value="NAD(P)-binding Rossmann-like Domain"/>
    <property type="match status" value="1"/>
</dbReference>
<evidence type="ECO:0000256" key="3">
    <source>
        <dbReference type="ARBA" id="ARBA00022448"/>
    </source>
</evidence>
<keyword evidence="4 9" id="KW-0812">Transmembrane</keyword>
<dbReference type="SUPFAM" id="SSF81324">
    <property type="entry name" value="Voltage-gated potassium channels"/>
    <property type="match status" value="1"/>
</dbReference>
<keyword evidence="3" id="KW-0813">Transport</keyword>
<accession>A0A143PI20</accession>
<comment type="subcellular location">
    <subcellularLocation>
        <location evidence="1">Endomembrane system</location>
        <topology evidence="1">Multi-pass membrane protein</topology>
    </subcellularLocation>
</comment>
<reference evidence="11 12" key="1">
    <citation type="journal article" date="2016" name="Genome Announc.">
        <title>First Complete Genome Sequence of a Subdivision 6 Acidobacterium Strain.</title>
        <authorList>
            <person name="Huang S."/>
            <person name="Vieira S."/>
            <person name="Bunk B."/>
            <person name="Riedel T."/>
            <person name="Sproer C."/>
            <person name="Overmann J."/>
        </authorList>
    </citation>
    <scope>NUCLEOTIDE SEQUENCE [LARGE SCALE GENOMIC DNA]</scope>
    <source>
        <strain evidence="12">DSM 100886 HEG_-6_39</strain>
    </source>
</reference>
<dbReference type="InterPro" id="IPR044849">
    <property type="entry name" value="CASTOR/POLLUX/SYM8-like"/>
</dbReference>
<dbReference type="PANTHER" id="PTHR31563">
    <property type="entry name" value="ION CHANNEL POLLUX-RELATED"/>
    <property type="match status" value="1"/>
</dbReference>
<evidence type="ECO:0000256" key="8">
    <source>
        <dbReference type="ARBA" id="ARBA00023303"/>
    </source>
</evidence>
<dbReference type="AlphaFoldDB" id="A0A143PI20"/>
<gene>
    <name evidence="11" type="ORF">LuPra_01377</name>
</gene>
<evidence type="ECO:0000256" key="1">
    <source>
        <dbReference type="ARBA" id="ARBA00004127"/>
    </source>
</evidence>
<dbReference type="PANTHER" id="PTHR31563:SF10">
    <property type="entry name" value="ION CHANNEL POLLUX-RELATED"/>
    <property type="match status" value="1"/>
</dbReference>
<evidence type="ECO:0000256" key="2">
    <source>
        <dbReference type="ARBA" id="ARBA00008577"/>
    </source>
</evidence>
<dbReference type="STRING" id="1855912.LuPra_01377"/>
<dbReference type="GO" id="GO:0012505">
    <property type="term" value="C:endomembrane system"/>
    <property type="evidence" value="ECO:0007669"/>
    <property type="project" value="UniProtKB-SubCell"/>
</dbReference>
<evidence type="ECO:0000256" key="6">
    <source>
        <dbReference type="ARBA" id="ARBA00023065"/>
    </source>
</evidence>
<name>A0A143PI20_LUTPR</name>
<evidence type="ECO:0000313" key="12">
    <source>
        <dbReference type="Proteomes" id="UP000076079"/>
    </source>
</evidence>
<dbReference type="Pfam" id="PF22614">
    <property type="entry name" value="Slo-like_RCK"/>
    <property type="match status" value="1"/>
</dbReference>
<evidence type="ECO:0000313" key="11">
    <source>
        <dbReference type="EMBL" id="AMY08185.1"/>
    </source>
</evidence>
<evidence type="ECO:0000256" key="7">
    <source>
        <dbReference type="ARBA" id="ARBA00023136"/>
    </source>
</evidence>